<gene>
    <name evidence="3" type="ORF">Pcinc_010198</name>
</gene>
<dbReference type="AlphaFoldDB" id="A0AAE1KVN7"/>
<sequence length="370" mass="42592">MTLFGIGCGTLYGKSRTQHKTLIPVDPNISEDELFDVDDDQDPDFVPISREPLAKRRCAVLLFVEEDREEEEEDREAEEEEEEETTRKGKGRGKANAKPKRRPKSALQLRPTTWKKEDISNPPLPSYNHQLPSYVESPQQYFNRFFTLQLIKHITYQTNLYATQKDVGTTFSTTEHEISNFVAILLYMGVVQLPSLDDYWAMDTRVPQVADIMSSKRFRQLRQTIHFNDNSQLHGTIDRFFKVRPLFTNINEAFRREPETPKQSVDEVMVGYKGKAAGNLRRDVQMKPNKMGFKLFSRASEDGFIYDMILYQGLMEVTLQAHGIPLSPEQKTLTDTSQVVTVLASIMNSTCTTALFADDYFTSLELVRYL</sequence>
<protein>
    <recommendedName>
        <fullName evidence="2">PiggyBac transposable element-derived protein domain-containing protein</fullName>
    </recommendedName>
</protein>
<dbReference type="GO" id="GO:0043565">
    <property type="term" value="F:sequence-specific DNA binding"/>
    <property type="evidence" value="ECO:0007669"/>
    <property type="project" value="TreeGrafter"/>
</dbReference>
<evidence type="ECO:0000259" key="2">
    <source>
        <dbReference type="Pfam" id="PF13843"/>
    </source>
</evidence>
<feature type="compositionally biased region" description="Acidic residues" evidence="1">
    <location>
        <begin position="67"/>
        <end position="84"/>
    </location>
</feature>
<dbReference type="Proteomes" id="UP001286313">
    <property type="component" value="Unassembled WGS sequence"/>
</dbReference>
<evidence type="ECO:0000256" key="1">
    <source>
        <dbReference type="SAM" id="MobiDB-lite"/>
    </source>
</evidence>
<comment type="caution">
    <text evidence="3">The sequence shown here is derived from an EMBL/GenBank/DDBJ whole genome shotgun (WGS) entry which is preliminary data.</text>
</comment>
<dbReference type="EMBL" id="JAWQEG010000786">
    <property type="protein sequence ID" value="KAK3885607.1"/>
    <property type="molecule type" value="Genomic_DNA"/>
</dbReference>
<organism evidence="3 4">
    <name type="scientific">Petrolisthes cinctipes</name>
    <name type="common">Flat porcelain crab</name>
    <dbReference type="NCBI Taxonomy" id="88211"/>
    <lineage>
        <taxon>Eukaryota</taxon>
        <taxon>Metazoa</taxon>
        <taxon>Ecdysozoa</taxon>
        <taxon>Arthropoda</taxon>
        <taxon>Crustacea</taxon>
        <taxon>Multicrustacea</taxon>
        <taxon>Malacostraca</taxon>
        <taxon>Eumalacostraca</taxon>
        <taxon>Eucarida</taxon>
        <taxon>Decapoda</taxon>
        <taxon>Pleocyemata</taxon>
        <taxon>Anomura</taxon>
        <taxon>Galatheoidea</taxon>
        <taxon>Porcellanidae</taxon>
        <taxon>Petrolisthes</taxon>
    </lineage>
</organism>
<evidence type="ECO:0000313" key="4">
    <source>
        <dbReference type="Proteomes" id="UP001286313"/>
    </source>
</evidence>
<accession>A0AAE1KVN7</accession>
<dbReference type="InterPro" id="IPR029526">
    <property type="entry name" value="PGBD"/>
</dbReference>
<keyword evidence="4" id="KW-1185">Reference proteome</keyword>
<reference evidence="3" key="1">
    <citation type="submission" date="2023-10" db="EMBL/GenBank/DDBJ databases">
        <title>Genome assemblies of two species of porcelain crab, Petrolisthes cinctipes and Petrolisthes manimaculis (Anomura: Porcellanidae).</title>
        <authorList>
            <person name="Angst P."/>
        </authorList>
    </citation>
    <scope>NUCLEOTIDE SEQUENCE</scope>
    <source>
        <strain evidence="3">PB745_01</strain>
        <tissue evidence="3">Gill</tissue>
    </source>
</reference>
<evidence type="ECO:0000313" key="3">
    <source>
        <dbReference type="EMBL" id="KAK3885607.1"/>
    </source>
</evidence>
<feature type="region of interest" description="Disordered" evidence="1">
    <location>
        <begin position="67"/>
        <end position="125"/>
    </location>
</feature>
<feature type="domain" description="PiggyBac transposable element-derived protein" evidence="2">
    <location>
        <begin position="137"/>
        <end position="370"/>
    </location>
</feature>
<dbReference type="PANTHER" id="PTHR47055">
    <property type="entry name" value="DDE_TNP_1_7 DOMAIN-CONTAINING PROTEIN"/>
    <property type="match status" value="1"/>
</dbReference>
<proteinExistence type="predicted"/>
<dbReference type="InterPro" id="IPR052638">
    <property type="entry name" value="PiggyBac_TE-derived"/>
</dbReference>
<dbReference type="PANTHER" id="PTHR47055:SF3">
    <property type="entry name" value="PHORBOL-ESTER_DAG-TYPE DOMAIN-CONTAINING PROTEIN"/>
    <property type="match status" value="1"/>
</dbReference>
<feature type="compositionally biased region" description="Basic residues" evidence="1">
    <location>
        <begin position="88"/>
        <end position="104"/>
    </location>
</feature>
<name>A0AAE1KVN7_PETCI</name>
<dbReference type="Pfam" id="PF13843">
    <property type="entry name" value="DDE_Tnp_1_7"/>
    <property type="match status" value="1"/>
</dbReference>